<dbReference type="Pfam" id="PF01074">
    <property type="entry name" value="Glyco_hydro_38N"/>
    <property type="match status" value="1"/>
</dbReference>
<dbReference type="GO" id="GO:0046872">
    <property type="term" value="F:metal ion binding"/>
    <property type="evidence" value="ECO:0007669"/>
    <property type="project" value="UniProtKB-KW"/>
</dbReference>
<evidence type="ECO:0000256" key="4">
    <source>
        <dbReference type="ARBA" id="ARBA00022801"/>
    </source>
</evidence>
<evidence type="ECO:0000256" key="5">
    <source>
        <dbReference type="ARBA" id="ARBA00022833"/>
    </source>
</evidence>
<gene>
    <name evidence="11" type="ORF">NMOB1V02_LOCUS5917</name>
</gene>
<dbReference type="Pfam" id="PF07748">
    <property type="entry name" value="Glyco_hydro_38C"/>
    <property type="match status" value="1"/>
</dbReference>
<dbReference type="SUPFAM" id="SSF88688">
    <property type="entry name" value="Families 57/38 glycoside transferase middle domain"/>
    <property type="match status" value="1"/>
</dbReference>
<comment type="similarity">
    <text evidence="2">Belongs to the glycosyl hydrolase 38 family.</text>
</comment>
<evidence type="ECO:0000256" key="1">
    <source>
        <dbReference type="ARBA" id="ARBA00001947"/>
    </source>
</evidence>
<dbReference type="Gene3D" id="3.20.110.10">
    <property type="entry name" value="Glycoside hydrolase 38, N terminal domain"/>
    <property type="match status" value="1"/>
</dbReference>
<keyword evidence="3" id="KW-0479">Metal-binding</keyword>
<dbReference type="InterPro" id="IPR011013">
    <property type="entry name" value="Gal_mutarotase_sf_dom"/>
</dbReference>
<feature type="region of interest" description="Disordered" evidence="7">
    <location>
        <begin position="971"/>
        <end position="998"/>
    </location>
</feature>
<dbReference type="InterPro" id="IPR037094">
    <property type="entry name" value="Glyco_hydro_38_cen_sf"/>
</dbReference>
<feature type="chain" id="PRO_5036210183" description="Alpha-mannosidase" evidence="8">
    <location>
        <begin position="27"/>
        <end position="998"/>
    </location>
</feature>
<feature type="domain" description="Glycoside hydrolase family 38 N-terminal" evidence="9">
    <location>
        <begin position="73"/>
        <end position="353"/>
    </location>
</feature>
<keyword evidence="5" id="KW-0862">Zinc</keyword>
<dbReference type="Gene3D" id="2.60.40.1180">
    <property type="entry name" value="Golgi alpha-mannosidase II"/>
    <property type="match status" value="1"/>
</dbReference>
<evidence type="ECO:0000313" key="12">
    <source>
        <dbReference type="Proteomes" id="UP000678499"/>
    </source>
</evidence>
<feature type="signal peptide" evidence="8">
    <location>
        <begin position="1"/>
        <end position="26"/>
    </location>
</feature>
<dbReference type="GO" id="GO:0006013">
    <property type="term" value="P:mannose metabolic process"/>
    <property type="evidence" value="ECO:0007669"/>
    <property type="project" value="InterPro"/>
</dbReference>
<keyword evidence="12" id="KW-1185">Reference proteome</keyword>
<keyword evidence="8" id="KW-0732">Signal</keyword>
<keyword evidence="6" id="KW-0326">Glycosidase</keyword>
<dbReference type="EMBL" id="CAJPEX010001152">
    <property type="protein sequence ID" value="CAG0918358.1"/>
    <property type="molecule type" value="Genomic_DNA"/>
</dbReference>
<dbReference type="Proteomes" id="UP000678499">
    <property type="component" value="Unassembled WGS sequence"/>
</dbReference>
<dbReference type="EMBL" id="OA883189">
    <property type="protein sequence ID" value="CAD7278206.1"/>
    <property type="molecule type" value="Genomic_DNA"/>
</dbReference>
<dbReference type="SUPFAM" id="SSF74650">
    <property type="entry name" value="Galactose mutarotase-like"/>
    <property type="match status" value="1"/>
</dbReference>
<dbReference type="Gene3D" id="2.60.40.1360">
    <property type="match status" value="1"/>
</dbReference>
<accession>A0A7R9BQK6</accession>
<evidence type="ECO:0000256" key="3">
    <source>
        <dbReference type="ARBA" id="ARBA00022723"/>
    </source>
</evidence>
<evidence type="ECO:0000256" key="6">
    <source>
        <dbReference type="ARBA" id="ARBA00023295"/>
    </source>
</evidence>
<evidence type="ECO:0008006" key="13">
    <source>
        <dbReference type="Google" id="ProtNLM"/>
    </source>
</evidence>
<dbReference type="InterPro" id="IPR027291">
    <property type="entry name" value="Glyco_hydro_38_N_sf"/>
</dbReference>
<dbReference type="SUPFAM" id="SSF88713">
    <property type="entry name" value="Glycoside hydrolase/deacetylase"/>
    <property type="match status" value="1"/>
</dbReference>
<dbReference type="GO" id="GO:0005764">
    <property type="term" value="C:lysosome"/>
    <property type="evidence" value="ECO:0007669"/>
    <property type="project" value="TreeGrafter"/>
</dbReference>
<dbReference type="InterPro" id="IPR011330">
    <property type="entry name" value="Glyco_hydro/deAcase_b/a-brl"/>
</dbReference>
<reference evidence="11" key="1">
    <citation type="submission" date="2020-11" db="EMBL/GenBank/DDBJ databases">
        <authorList>
            <person name="Tran Van P."/>
        </authorList>
    </citation>
    <scope>NUCLEOTIDE SEQUENCE</scope>
</reference>
<dbReference type="AlphaFoldDB" id="A0A7R9BQK6"/>
<evidence type="ECO:0000256" key="8">
    <source>
        <dbReference type="SAM" id="SignalP"/>
    </source>
</evidence>
<evidence type="ECO:0000259" key="10">
    <source>
        <dbReference type="Pfam" id="PF07748"/>
    </source>
</evidence>
<dbReference type="Gene3D" id="2.70.98.30">
    <property type="entry name" value="Golgi alpha-mannosidase II, domain 4"/>
    <property type="match status" value="1"/>
</dbReference>
<sequence>MAGREFCTVFAIFVTAFVQLPASVFLAPQAGHSECGFLHCNKWKKDALNVHLVPLYRHPNFLKTEHSLKDYLDSGHQQIVESYIAELVKDPTRRFLETELTLFSRRLKSSNEIDQAAVKTLVENGQLEFGTGSLTSSDEVTSTYIDLLDSLSSGHRFLESTFGKCSVPKSAWQQEQFGHSSAQASIFANSGFNGLFVSNINQRAYNRRYFHKTLESLWQTSQPIGKTSQIFTSVLFGNDGFTEGFCFDLSKCNNSLVDNKIYSAIDQRTRAEKFIQWIQFQRNASRSGHLLIPMVADFHLKPAQEWFQDIDSFIKLMNSATDDMYLLYSTPSCYLNAVHEDDLKWPQSPKDDFEFLPRSSEDVGRYVTRSKLKRTHRELSSKLQAGKQWAAISRFDSLTKHLQFLRDAVALSLQHTVLTGSSSIEAIAGFQRTFENADRAFDDMFSFSADSVLGTRTGSSSTHVFCEQKLTEMKCQLTEQITSGYFVVTVYNPSPRSQSYLVTFPTPKGKPQNYLVTSPEGTKLAVDVVPEPSLGAGTGQYRANFMAAELAPLSFTSFHVSVLPEDENNRPKQELSADATSDLVFENHFYTLTMDASRGSIKSLARKDSPHVRIHLRQDFLVYTQQNNPQLSKHTFLPDNEIANLLSDSTKVTFIRGDVLTEIRIRAADKAMHILRLFPGSDAIESHWLLDTTKIKFTTDLKSNFAFYTDSNGKHSVKRILNYRGSHKNISRFGEDVYPVTSWAFLRDDLISGLPRQFTVITDRTQAASSFRNGELEFMLYWPRDKEESPTGDSLLHGVHKFVLDSDVKSESSYKTEALSTSRAPILSFRPEESSASDWMVRGTTKMSLLKKPLPENVVLTSIEPWAQDSLLLRLEHLLENKQNSDKSGQTAQARVDIMELIQPAPKSVKETYLTGTYYRVPALTWKPETGEEIQLPPHEEHENTGIITLNPGEIRASPFPSEVNCSVTGRELASSTTNDTHDTSPRPRGHHFMTPDP</sequence>
<dbReference type="InterPro" id="IPR013780">
    <property type="entry name" value="Glyco_hydro_b"/>
</dbReference>
<dbReference type="InterPro" id="IPR011682">
    <property type="entry name" value="Glyco_hydro_38_C"/>
</dbReference>
<dbReference type="GO" id="GO:0030246">
    <property type="term" value="F:carbohydrate binding"/>
    <property type="evidence" value="ECO:0007669"/>
    <property type="project" value="InterPro"/>
</dbReference>
<dbReference type="GO" id="GO:0004559">
    <property type="term" value="F:alpha-mannosidase activity"/>
    <property type="evidence" value="ECO:0007669"/>
    <property type="project" value="InterPro"/>
</dbReference>
<keyword evidence="4" id="KW-0378">Hydrolase</keyword>
<evidence type="ECO:0000313" key="11">
    <source>
        <dbReference type="EMBL" id="CAD7278206.1"/>
    </source>
</evidence>
<evidence type="ECO:0000259" key="9">
    <source>
        <dbReference type="Pfam" id="PF01074"/>
    </source>
</evidence>
<dbReference type="InterPro" id="IPR000602">
    <property type="entry name" value="Glyco_hydro_38_N"/>
</dbReference>
<comment type="cofactor">
    <cofactor evidence="1">
        <name>Zn(2+)</name>
        <dbReference type="ChEBI" id="CHEBI:29105"/>
    </cofactor>
</comment>
<feature type="domain" description="Glycosyl hydrolase family 38 C-terminal" evidence="10">
    <location>
        <begin position="586"/>
        <end position="780"/>
    </location>
</feature>
<dbReference type="InterPro" id="IPR050843">
    <property type="entry name" value="Glycosyl_Hydrlase_38"/>
</dbReference>
<dbReference type="InterPro" id="IPR028995">
    <property type="entry name" value="Glyco_hydro_57/38_cen_sf"/>
</dbReference>
<dbReference type="PANTHER" id="PTHR11607:SF3">
    <property type="entry name" value="LYSOSOMAL ALPHA-MANNOSIDASE"/>
    <property type="match status" value="1"/>
</dbReference>
<organism evidence="11">
    <name type="scientific">Notodromas monacha</name>
    <dbReference type="NCBI Taxonomy" id="399045"/>
    <lineage>
        <taxon>Eukaryota</taxon>
        <taxon>Metazoa</taxon>
        <taxon>Ecdysozoa</taxon>
        <taxon>Arthropoda</taxon>
        <taxon>Crustacea</taxon>
        <taxon>Oligostraca</taxon>
        <taxon>Ostracoda</taxon>
        <taxon>Podocopa</taxon>
        <taxon>Podocopida</taxon>
        <taxon>Cypridocopina</taxon>
        <taxon>Cypridoidea</taxon>
        <taxon>Cyprididae</taxon>
        <taxon>Notodromas</taxon>
    </lineage>
</organism>
<dbReference type="OrthoDB" id="2016903at2759"/>
<dbReference type="PANTHER" id="PTHR11607">
    <property type="entry name" value="ALPHA-MANNOSIDASE"/>
    <property type="match status" value="1"/>
</dbReference>
<protein>
    <recommendedName>
        <fullName evidence="13">Alpha-mannosidase</fullName>
    </recommendedName>
</protein>
<proteinExistence type="inferred from homology"/>
<evidence type="ECO:0000256" key="2">
    <source>
        <dbReference type="ARBA" id="ARBA00009792"/>
    </source>
</evidence>
<name>A0A7R9BQK6_9CRUS</name>
<dbReference type="Gene3D" id="1.20.1270.50">
    <property type="entry name" value="Glycoside hydrolase family 38, central domain"/>
    <property type="match status" value="1"/>
</dbReference>
<evidence type="ECO:0000256" key="7">
    <source>
        <dbReference type="SAM" id="MobiDB-lite"/>
    </source>
</evidence>